<feature type="compositionally biased region" description="Basic residues" evidence="4">
    <location>
        <begin position="146"/>
        <end position="156"/>
    </location>
</feature>
<evidence type="ECO:0000256" key="3">
    <source>
        <dbReference type="PROSITE-ProRule" id="PRU00649"/>
    </source>
</evidence>
<dbReference type="InterPro" id="IPR017923">
    <property type="entry name" value="TFIIS_N"/>
</dbReference>
<dbReference type="GO" id="GO:0016973">
    <property type="term" value="P:poly(A)+ mRNA export from nucleus"/>
    <property type="evidence" value="ECO:0007669"/>
    <property type="project" value="TreeGrafter"/>
</dbReference>
<feature type="region of interest" description="Disordered" evidence="4">
    <location>
        <begin position="1"/>
        <end position="115"/>
    </location>
</feature>
<feature type="compositionally biased region" description="Basic and acidic residues" evidence="4">
    <location>
        <begin position="379"/>
        <end position="397"/>
    </location>
</feature>
<feature type="region of interest" description="Disordered" evidence="4">
    <location>
        <begin position="303"/>
        <end position="332"/>
    </location>
</feature>
<comment type="similarity">
    <text evidence="2">Belongs to the IWS1 family.</text>
</comment>
<feature type="domain" description="TFIIS N-terminal" evidence="5">
    <location>
        <begin position="224"/>
        <end position="301"/>
    </location>
</feature>
<dbReference type="AlphaFoldDB" id="A0A2S4W4I8"/>
<dbReference type="VEuPathDB" id="FungiDB:PSTT_01118"/>
<protein>
    <recommendedName>
        <fullName evidence="5">TFIIS N-terminal domain-containing protein</fullName>
    </recommendedName>
</protein>
<dbReference type="Pfam" id="PF08711">
    <property type="entry name" value="Med26"/>
    <property type="match status" value="1"/>
</dbReference>
<sequence>MTGGGESDLSDFDQDENRPAEIHERLGEEGEEEEEDRRDQDYDGGSMNDGAPIREGSQPGGGYPKFRKDRNHRPSEESSAARKKPQNRNKRPDPNDNNLPADFGAEEEVTIDPEERIHRQKVTNLRMNYVERRQNLYQQIDEAAGKNKKGKRRKRKGGDEDLEMMADEEVSRLRTRMLKAVDEDNQANEERRPATSKLMLLPIVKSTMQKSHLETAILDNGVLEAVKKWLEPLPDRSLPAINIQRPLLDLLTKMTIDTQSLKASELGKIVLFYSKCPRVDPEIKRMADKLVTEWMRPILHRSTSRRSQGYIPAGSGMPRATRPTGAVGGRNSQRARIPETVQQVFQVSAQSQLDNPSDNQSGSQNPAMRNSTQKATAKKTREWARKLQEAKKSQRMG</sequence>
<proteinExistence type="inferred from homology"/>
<dbReference type="PANTHER" id="PTHR46010:SF1">
    <property type="entry name" value="PROTEIN IWS1 HOMOLOG"/>
    <property type="match status" value="1"/>
</dbReference>
<dbReference type="VEuPathDB" id="FungiDB:PSHT_00463"/>
<evidence type="ECO:0000256" key="2">
    <source>
        <dbReference type="ARBA" id="ARBA00037992"/>
    </source>
</evidence>
<accession>A0A2S4W4I8</accession>
<dbReference type="GO" id="GO:0005634">
    <property type="term" value="C:nucleus"/>
    <property type="evidence" value="ECO:0007669"/>
    <property type="project" value="UniProtKB-SubCell"/>
</dbReference>
<comment type="subcellular location">
    <subcellularLocation>
        <location evidence="3">Nucleus</location>
    </subcellularLocation>
</comment>
<dbReference type="PROSITE" id="PS51319">
    <property type="entry name" value="TFIIS_N"/>
    <property type="match status" value="1"/>
</dbReference>
<dbReference type="PANTHER" id="PTHR46010">
    <property type="entry name" value="PROTEIN IWS1 HOMOLOG"/>
    <property type="match status" value="1"/>
</dbReference>
<dbReference type="Gene3D" id="1.20.930.10">
    <property type="entry name" value="Conserved domain common to transcription factors TFIIS, elongin A, CRSP70"/>
    <property type="match status" value="1"/>
</dbReference>
<name>A0A2S4W4I8_9BASI</name>
<gene>
    <name evidence="6" type="ORF">PSTT_01118</name>
</gene>
<evidence type="ECO:0000313" key="7">
    <source>
        <dbReference type="Proteomes" id="UP000239156"/>
    </source>
</evidence>
<feature type="compositionally biased region" description="Basic and acidic residues" evidence="4">
    <location>
        <begin position="15"/>
        <end position="28"/>
    </location>
</feature>
<feature type="region of interest" description="Disordered" evidence="4">
    <location>
        <begin position="142"/>
        <end position="161"/>
    </location>
</feature>
<keyword evidence="7" id="KW-1185">Reference proteome</keyword>
<evidence type="ECO:0000256" key="1">
    <source>
        <dbReference type="ARBA" id="ARBA00037349"/>
    </source>
</evidence>
<feature type="region of interest" description="Disordered" evidence="4">
    <location>
        <begin position="349"/>
        <end position="397"/>
    </location>
</feature>
<dbReference type="InterPro" id="IPR035441">
    <property type="entry name" value="TFIIS/LEDGF_dom_sf"/>
</dbReference>
<organism evidence="6 7">
    <name type="scientific">Puccinia striiformis</name>
    <dbReference type="NCBI Taxonomy" id="27350"/>
    <lineage>
        <taxon>Eukaryota</taxon>
        <taxon>Fungi</taxon>
        <taxon>Dikarya</taxon>
        <taxon>Basidiomycota</taxon>
        <taxon>Pucciniomycotina</taxon>
        <taxon>Pucciniomycetes</taxon>
        <taxon>Pucciniales</taxon>
        <taxon>Pucciniaceae</taxon>
        <taxon>Puccinia</taxon>
    </lineage>
</organism>
<evidence type="ECO:0000259" key="5">
    <source>
        <dbReference type="PROSITE" id="PS51319"/>
    </source>
</evidence>
<comment type="function">
    <text evidence="1">Transcription factor involved in RNA polymerase II transcription regulation. May function in both SPT15/TBP post-recruitment and recruitment steps of transcription.</text>
</comment>
<feature type="compositionally biased region" description="Polar residues" evidence="4">
    <location>
        <begin position="353"/>
        <end position="375"/>
    </location>
</feature>
<evidence type="ECO:0000256" key="4">
    <source>
        <dbReference type="SAM" id="MobiDB-lite"/>
    </source>
</evidence>
<comment type="caution">
    <text evidence="6">The sequence shown here is derived from an EMBL/GenBank/DDBJ whole genome shotgun (WGS) entry which is preliminary data.</text>
</comment>
<dbReference type="InterPro" id="IPR051037">
    <property type="entry name" value="RNAPII_TF_IWS1"/>
</dbReference>
<keyword evidence="3" id="KW-0539">Nucleus</keyword>
<dbReference type="EMBL" id="PKSL01000006">
    <property type="protein sequence ID" value="POW16607.1"/>
    <property type="molecule type" value="Genomic_DNA"/>
</dbReference>
<reference evidence="6" key="1">
    <citation type="submission" date="2017-12" db="EMBL/GenBank/DDBJ databases">
        <title>Gene loss provides genomic basis for host adaptation in cereal stripe rust fungi.</title>
        <authorList>
            <person name="Xia C."/>
        </authorList>
    </citation>
    <scope>NUCLEOTIDE SEQUENCE [LARGE SCALE GENOMIC DNA]</scope>
    <source>
        <strain evidence="6">93-210</strain>
    </source>
</reference>
<dbReference type="SUPFAM" id="SSF47676">
    <property type="entry name" value="Conserved domain common to transcription factors TFIIS, elongin A, CRSP70"/>
    <property type="match status" value="1"/>
</dbReference>
<dbReference type="Proteomes" id="UP000239156">
    <property type="component" value="Unassembled WGS sequence"/>
</dbReference>
<evidence type="ECO:0000313" key="6">
    <source>
        <dbReference type="EMBL" id="POW16607.1"/>
    </source>
</evidence>